<dbReference type="KEGG" id="azq:G3580_18090"/>
<evidence type="ECO:0000313" key="2">
    <source>
        <dbReference type="EMBL" id="QID19356.1"/>
    </source>
</evidence>
<dbReference type="SUPFAM" id="SSF55729">
    <property type="entry name" value="Acyl-CoA N-acyltransferases (Nat)"/>
    <property type="match status" value="1"/>
</dbReference>
<accession>A0A6C1B6J1</accession>
<dbReference type="InterPro" id="IPR000182">
    <property type="entry name" value="GNAT_dom"/>
</dbReference>
<dbReference type="PANTHER" id="PTHR43072:SF8">
    <property type="entry name" value="ACYLTRANSFERASE FABY-RELATED"/>
    <property type="match status" value="1"/>
</dbReference>
<organism evidence="2 3">
    <name type="scientific">Nitrogeniibacter mangrovi</name>
    <dbReference type="NCBI Taxonomy" id="2016596"/>
    <lineage>
        <taxon>Bacteria</taxon>
        <taxon>Pseudomonadati</taxon>
        <taxon>Pseudomonadota</taxon>
        <taxon>Betaproteobacteria</taxon>
        <taxon>Rhodocyclales</taxon>
        <taxon>Zoogloeaceae</taxon>
        <taxon>Nitrogeniibacter</taxon>
    </lineage>
</organism>
<gene>
    <name evidence="2" type="ORF">G3580_18090</name>
</gene>
<keyword evidence="3" id="KW-1185">Reference proteome</keyword>
<dbReference type="CDD" id="cd04301">
    <property type="entry name" value="NAT_SF"/>
    <property type="match status" value="1"/>
</dbReference>
<reference evidence="2 3" key="1">
    <citation type="submission" date="2020-02" db="EMBL/GenBank/DDBJ databases">
        <title>Nitrogenibacter mangrovi gen. nov., sp. nov. isolated from mangrove sediment, a denitrifying betaproteobacterium.</title>
        <authorList>
            <person name="Liao H."/>
            <person name="Tian Y."/>
        </authorList>
    </citation>
    <scope>NUCLEOTIDE SEQUENCE [LARGE SCALE GENOMIC DNA]</scope>
    <source>
        <strain evidence="2 3">M9-3-2</strain>
    </source>
</reference>
<dbReference type="PANTHER" id="PTHR43072">
    <property type="entry name" value="N-ACETYLTRANSFERASE"/>
    <property type="match status" value="1"/>
</dbReference>
<dbReference type="EMBL" id="CP048836">
    <property type="protein sequence ID" value="QID19356.1"/>
    <property type="molecule type" value="Genomic_DNA"/>
</dbReference>
<dbReference type="GO" id="GO:0016747">
    <property type="term" value="F:acyltransferase activity, transferring groups other than amino-acyl groups"/>
    <property type="evidence" value="ECO:0007669"/>
    <property type="project" value="InterPro"/>
</dbReference>
<dbReference type="InterPro" id="IPR016181">
    <property type="entry name" value="Acyl_CoA_acyltransferase"/>
</dbReference>
<dbReference type="Pfam" id="PF13420">
    <property type="entry name" value="Acetyltransf_4"/>
    <property type="match status" value="1"/>
</dbReference>
<evidence type="ECO:0000313" key="3">
    <source>
        <dbReference type="Proteomes" id="UP000501991"/>
    </source>
</evidence>
<dbReference type="RefSeq" id="WP_173767878.1">
    <property type="nucleotide sequence ID" value="NZ_CP048836.1"/>
</dbReference>
<dbReference type="PROSITE" id="PS51186">
    <property type="entry name" value="GNAT"/>
    <property type="match status" value="1"/>
</dbReference>
<keyword evidence="2" id="KW-0808">Transferase</keyword>
<proteinExistence type="predicted"/>
<dbReference type="AlphaFoldDB" id="A0A6C1B6J1"/>
<evidence type="ECO:0000259" key="1">
    <source>
        <dbReference type="PROSITE" id="PS51186"/>
    </source>
</evidence>
<feature type="domain" description="N-acetyltransferase" evidence="1">
    <location>
        <begin position="4"/>
        <end position="167"/>
    </location>
</feature>
<protein>
    <submittedName>
        <fullName evidence="2">N-acetyltransferase</fullName>
    </submittedName>
</protein>
<name>A0A6C1B6J1_9RHOO</name>
<sequence length="175" mass="18954">MNPPLIRRATPADLPRCLAIYTPYVLESLATFEEVPPGADAFAERFQAIGATGLPYLVAERDGRVLGYAYAAAYRARAAYRHTVENSIYVDRAAHRQGTGRALLEALLDECTRGPWRQMVAVIGDSANAASIALHARCGFRTAGTLESVGFKFGRWVDTVLMQRPLGAGDTQAPA</sequence>
<dbReference type="Gene3D" id="3.40.630.30">
    <property type="match status" value="1"/>
</dbReference>
<dbReference type="Proteomes" id="UP000501991">
    <property type="component" value="Chromosome"/>
</dbReference>